<organism evidence="1 2">
    <name type="scientific">Xanthobacter dioxanivorans</name>
    <dbReference type="NCBI Taxonomy" id="2528964"/>
    <lineage>
        <taxon>Bacteria</taxon>
        <taxon>Pseudomonadati</taxon>
        <taxon>Pseudomonadota</taxon>
        <taxon>Alphaproteobacteria</taxon>
        <taxon>Hyphomicrobiales</taxon>
        <taxon>Xanthobacteraceae</taxon>
        <taxon>Xanthobacter</taxon>
    </lineage>
</organism>
<dbReference type="KEGG" id="xdi:EZH22_28340"/>
<accession>A0A974SHW8</accession>
<evidence type="ECO:0000313" key="1">
    <source>
        <dbReference type="EMBL" id="QRG06746.1"/>
    </source>
</evidence>
<protein>
    <submittedName>
        <fullName evidence="1">MarR family transcriptional regulator</fullName>
    </submittedName>
</protein>
<dbReference type="AlphaFoldDB" id="A0A974SHW8"/>
<sequence length="117" mass="13284">MPRALDAEWHSLSFSALILRLILDNPLDDETPQSRLKQIGMMSVLYYMHQGNQRLTLTNIIEVTSLTRGGVTETIDRLVSRKILTDAMVKNSMGRGQAREFKIAPDIFKRLRNLQGG</sequence>
<dbReference type="RefSeq" id="WP_203193652.1">
    <property type="nucleotide sequence ID" value="NZ_CP063362.1"/>
</dbReference>
<name>A0A974SHW8_9HYPH</name>
<keyword evidence="2" id="KW-1185">Reference proteome</keyword>
<gene>
    <name evidence="1" type="ORF">EZH22_28340</name>
</gene>
<proteinExistence type="predicted"/>
<dbReference type="EMBL" id="CP063362">
    <property type="protein sequence ID" value="QRG06746.1"/>
    <property type="molecule type" value="Genomic_DNA"/>
</dbReference>
<reference evidence="1 2" key="1">
    <citation type="submission" date="2020-10" db="EMBL/GenBank/DDBJ databases">
        <title>Degradation of 1,4-Dioxane by Xanthobacter sp. YN2, via a Novel Group-2 Soluble Di-Iron Monooxygenase.</title>
        <authorList>
            <person name="Ma F."/>
            <person name="Wang Y."/>
            <person name="Yang J."/>
            <person name="Guo H."/>
            <person name="Su D."/>
            <person name="Yu L."/>
        </authorList>
    </citation>
    <scope>NUCLEOTIDE SEQUENCE [LARGE SCALE GENOMIC DNA]</scope>
    <source>
        <strain evidence="1 2">YN2</strain>
    </source>
</reference>
<evidence type="ECO:0000313" key="2">
    <source>
        <dbReference type="Proteomes" id="UP000596427"/>
    </source>
</evidence>
<dbReference type="Proteomes" id="UP000596427">
    <property type="component" value="Chromosome"/>
</dbReference>